<keyword evidence="1" id="KW-0812">Transmembrane</keyword>
<reference evidence="2" key="1">
    <citation type="submission" date="2018-05" db="EMBL/GenBank/DDBJ databases">
        <authorList>
            <person name="Lanie J.A."/>
            <person name="Ng W.-L."/>
            <person name="Kazmierczak K.M."/>
            <person name="Andrzejewski T.M."/>
            <person name="Davidsen T.M."/>
            <person name="Wayne K.J."/>
            <person name="Tettelin H."/>
            <person name="Glass J.I."/>
            <person name="Rusch D."/>
            <person name="Podicherti R."/>
            <person name="Tsui H.-C.T."/>
            <person name="Winkler M.E."/>
        </authorList>
    </citation>
    <scope>NUCLEOTIDE SEQUENCE</scope>
</reference>
<keyword evidence="1" id="KW-0472">Membrane</keyword>
<evidence type="ECO:0000313" key="2">
    <source>
        <dbReference type="EMBL" id="SVA16100.1"/>
    </source>
</evidence>
<feature type="transmembrane region" description="Helical" evidence="1">
    <location>
        <begin position="84"/>
        <end position="106"/>
    </location>
</feature>
<dbReference type="EMBL" id="UINC01004682">
    <property type="protein sequence ID" value="SVA16100.1"/>
    <property type="molecule type" value="Genomic_DNA"/>
</dbReference>
<dbReference type="InterPro" id="IPR036259">
    <property type="entry name" value="MFS_trans_sf"/>
</dbReference>
<evidence type="ECO:0000256" key="1">
    <source>
        <dbReference type="SAM" id="Phobius"/>
    </source>
</evidence>
<protein>
    <recommendedName>
        <fullName evidence="3">Major facilitator superfamily (MFS) profile domain-containing protein</fullName>
    </recommendedName>
</protein>
<gene>
    <name evidence="2" type="ORF">METZ01_LOCUS68954</name>
</gene>
<feature type="transmembrane region" description="Helical" evidence="1">
    <location>
        <begin position="49"/>
        <end position="72"/>
    </location>
</feature>
<dbReference type="AlphaFoldDB" id="A0A381TJ75"/>
<feature type="transmembrane region" description="Helical" evidence="1">
    <location>
        <begin position="205"/>
        <end position="228"/>
    </location>
</feature>
<name>A0A381TJ75_9ZZZZ</name>
<feature type="transmembrane region" description="Helical" evidence="1">
    <location>
        <begin position="281"/>
        <end position="303"/>
    </location>
</feature>
<dbReference type="PANTHER" id="PTHR23520">
    <property type="entry name" value="TRANSPORTER, PUTATIVE (AFU_ORTHOLOGUE AFUA_3G04000)-RELATED"/>
    <property type="match status" value="1"/>
</dbReference>
<feature type="transmembrane region" description="Helical" evidence="1">
    <location>
        <begin position="167"/>
        <end position="185"/>
    </location>
</feature>
<dbReference type="SUPFAM" id="SSF103473">
    <property type="entry name" value="MFS general substrate transporter"/>
    <property type="match status" value="1"/>
</dbReference>
<sequence>MYTDNYYMILIAAIFSIGSITGGDRTGISSIEIPIISKLVEPKNQTYAYSVYNFLPMISKIIGTSILIIIPVLRSITSLQTKSIYFILLTIYTLINTIQTSTYIFLNKEIESINYEKAKIISTSGSDSKLILIITSLFAIDSFGGGFIARSFISFWLIKSFSLNEGILSIIFILAQILNGISLILAPKIAKKIGILNTMILSQIIANSIIVVAALSTNWIIASILYLIKEAFNDLDIPTRQAFMMNIVSEQNQTQMASISNLGRTGAHTFSPGVAGYVSSIFGINLSLVFGGAIKIIYALILLRFKSITFKKYN</sequence>
<organism evidence="2">
    <name type="scientific">marine metagenome</name>
    <dbReference type="NCBI Taxonomy" id="408172"/>
    <lineage>
        <taxon>unclassified sequences</taxon>
        <taxon>metagenomes</taxon>
        <taxon>ecological metagenomes</taxon>
    </lineage>
</organism>
<proteinExistence type="predicted"/>
<accession>A0A381TJ75</accession>
<keyword evidence="1" id="KW-1133">Transmembrane helix</keyword>
<dbReference type="Gene3D" id="1.20.1250.20">
    <property type="entry name" value="MFS general substrate transporter like domains"/>
    <property type="match status" value="1"/>
</dbReference>
<feature type="transmembrane region" description="Helical" evidence="1">
    <location>
        <begin position="130"/>
        <end position="155"/>
    </location>
</feature>
<dbReference type="PANTHER" id="PTHR23520:SF5">
    <property type="entry name" value="TRANSPORTER, PUTATIVE (AFU_ORTHOLOGUE AFUA_3G04000)-RELATED"/>
    <property type="match status" value="1"/>
</dbReference>
<evidence type="ECO:0008006" key="3">
    <source>
        <dbReference type="Google" id="ProtNLM"/>
    </source>
</evidence>